<dbReference type="RefSeq" id="WP_019595878.1">
    <property type="nucleotide sequence ID" value="NZ_FNQC01000001.1"/>
</dbReference>
<reference evidence="1 2" key="1">
    <citation type="submission" date="2016-10" db="EMBL/GenBank/DDBJ databases">
        <authorList>
            <person name="Varghese N."/>
            <person name="Submissions S."/>
        </authorList>
    </citation>
    <scope>NUCLEOTIDE SEQUENCE [LARGE SCALE GENOMIC DNA]</scope>
    <source>
        <strain evidence="1 2">DSM 17997</strain>
    </source>
</reference>
<dbReference type="Proteomes" id="UP000199663">
    <property type="component" value="Unassembled WGS sequence"/>
</dbReference>
<name>A0A1H3JQY0_9BACT</name>
<accession>A0A1H3JQY0</accession>
<comment type="caution">
    <text evidence="1">The sequence shown here is derived from an EMBL/GenBank/DDBJ whole genome shotgun (WGS) entry which is preliminary data.</text>
</comment>
<gene>
    <name evidence="1" type="ORF">SAMN05444412_10192</name>
</gene>
<evidence type="ECO:0008006" key="3">
    <source>
        <dbReference type="Google" id="ProtNLM"/>
    </source>
</evidence>
<dbReference type="EMBL" id="FNQC01000001">
    <property type="protein sequence ID" value="SDY41778.1"/>
    <property type="molecule type" value="Genomic_DNA"/>
</dbReference>
<evidence type="ECO:0000313" key="2">
    <source>
        <dbReference type="Proteomes" id="UP000199663"/>
    </source>
</evidence>
<evidence type="ECO:0000313" key="1">
    <source>
        <dbReference type="EMBL" id="SDY41778.1"/>
    </source>
</evidence>
<sequence>MSSHHFVKEQQEPALLILKTEGVDFEQIASLLEWSPTVLVAQDAVEAVISWGIKLDVVLADLDFQAKNSHLLEEQYPMKFRTVVHGDFLNEGIQYLKETEHSAVNVVGFDHKDVFGLESLLENLDIVIIDGPIRYFPIKNGTFRKWYPEGSLQLHAPENMLLEMKTGETTAFIKINHATFVEVEEGFSSFQAKGVFWIGEFMVG</sequence>
<organism evidence="1 2">
    <name type="scientific">Rhodonellum ikkaensis</name>
    <dbReference type="NCBI Taxonomy" id="336829"/>
    <lineage>
        <taxon>Bacteria</taxon>
        <taxon>Pseudomonadati</taxon>
        <taxon>Bacteroidota</taxon>
        <taxon>Cytophagia</taxon>
        <taxon>Cytophagales</taxon>
        <taxon>Cytophagaceae</taxon>
        <taxon>Rhodonellum</taxon>
    </lineage>
</organism>
<keyword evidence="2" id="KW-1185">Reference proteome</keyword>
<protein>
    <recommendedName>
        <fullName evidence="3">Thiamine pyrophosphokinase</fullName>
    </recommendedName>
</protein>
<proteinExistence type="predicted"/>